<evidence type="ECO:0000259" key="1">
    <source>
        <dbReference type="PROSITE" id="PS52001"/>
    </source>
</evidence>
<dbReference type="InterPro" id="IPR047574">
    <property type="entry name" value="AD"/>
</dbReference>
<evidence type="ECO:0000313" key="2">
    <source>
        <dbReference type="EMBL" id="CAB3263560.1"/>
    </source>
</evidence>
<dbReference type="PANTHER" id="PTHR13542">
    <property type="entry name" value="LSM12 HOMOLOG"/>
    <property type="match status" value="1"/>
</dbReference>
<accession>A0A6F9DKJ8</accession>
<gene>
    <name evidence="2" type="primary">Lsm12</name>
</gene>
<protein>
    <submittedName>
        <fullName evidence="2">Protein LSM12 homolog</fullName>
    </submittedName>
</protein>
<sequence>MQDKLMAAPCPSNNDYFYPGSIVKCISCHEDVFQGEVLAFDYETKILLLKQPASCGKAELSNVAQLNMDFMKDVEVIKDCADGPIPPLTSLNRQKLLRRYKSEVELKNKLAKALKAGFSKEGLQLYLSVKHLFTECSLVEQNINIMDQVLIKPPYKSENCLEKDSKTTAASKRCLDYVKELVEKFHKEERLRSQTQPAEKT</sequence>
<dbReference type="EMBL" id="LR787698">
    <property type="protein sequence ID" value="CAB3263560.1"/>
    <property type="molecule type" value="mRNA"/>
</dbReference>
<dbReference type="SMART" id="SM00995">
    <property type="entry name" value="AD"/>
    <property type="match status" value="1"/>
</dbReference>
<dbReference type="Pfam" id="PF21166">
    <property type="entry name" value="LSM12_LSM"/>
    <property type="match status" value="1"/>
</dbReference>
<name>A0A6F9DKJ8_9ASCI</name>
<feature type="domain" description="AD" evidence="1">
    <location>
        <begin position="89"/>
        <end position="190"/>
    </location>
</feature>
<organism evidence="2">
    <name type="scientific">Phallusia mammillata</name>
    <dbReference type="NCBI Taxonomy" id="59560"/>
    <lineage>
        <taxon>Eukaryota</taxon>
        <taxon>Metazoa</taxon>
        <taxon>Chordata</taxon>
        <taxon>Tunicata</taxon>
        <taxon>Ascidiacea</taxon>
        <taxon>Phlebobranchia</taxon>
        <taxon>Ascidiidae</taxon>
        <taxon>Phallusia</taxon>
    </lineage>
</organism>
<dbReference type="InterPro" id="IPR039683">
    <property type="entry name" value="Lsm12-like"/>
</dbReference>
<dbReference type="PROSITE" id="PS52001">
    <property type="entry name" value="AD"/>
    <property type="match status" value="1"/>
</dbReference>
<dbReference type="InterPro" id="IPR048478">
    <property type="entry name" value="LSM12_LSM"/>
</dbReference>
<dbReference type="AlphaFoldDB" id="A0A6F9DKJ8"/>
<reference evidence="2" key="1">
    <citation type="submission" date="2020-04" db="EMBL/GenBank/DDBJ databases">
        <authorList>
            <person name="Neveu A P."/>
        </authorList>
    </citation>
    <scope>NUCLEOTIDE SEQUENCE</scope>
    <source>
        <tissue evidence="2">Whole embryo</tissue>
    </source>
</reference>
<dbReference type="Pfam" id="PF09793">
    <property type="entry name" value="AD"/>
    <property type="match status" value="1"/>
</dbReference>
<dbReference type="InterPro" id="IPR019181">
    <property type="entry name" value="LSM12_ABD"/>
</dbReference>
<proteinExistence type="evidence at transcript level"/>